<name>A0AAD3DQB2_9CHLO</name>
<dbReference type="Proteomes" id="UP001054857">
    <property type="component" value="Unassembled WGS sequence"/>
</dbReference>
<feature type="compositionally biased region" description="Pro residues" evidence="1">
    <location>
        <begin position="125"/>
        <end position="138"/>
    </location>
</feature>
<protein>
    <submittedName>
        <fullName evidence="2">Uncharacterized protein</fullName>
    </submittedName>
</protein>
<evidence type="ECO:0000313" key="2">
    <source>
        <dbReference type="EMBL" id="GFR44753.1"/>
    </source>
</evidence>
<feature type="region of interest" description="Disordered" evidence="1">
    <location>
        <begin position="227"/>
        <end position="311"/>
    </location>
</feature>
<organism evidence="2 3">
    <name type="scientific">Astrephomene gubernaculifera</name>
    <dbReference type="NCBI Taxonomy" id="47775"/>
    <lineage>
        <taxon>Eukaryota</taxon>
        <taxon>Viridiplantae</taxon>
        <taxon>Chlorophyta</taxon>
        <taxon>core chlorophytes</taxon>
        <taxon>Chlorophyceae</taxon>
        <taxon>CS clade</taxon>
        <taxon>Chlamydomonadales</taxon>
        <taxon>Astrephomenaceae</taxon>
        <taxon>Astrephomene</taxon>
    </lineage>
</organism>
<feature type="region of interest" description="Disordered" evidence="1">
    <location>
        <begin position="1"/>
        <end position="21"/>
    </location>
</feature>
<evidence type="ECO:0000256" key="1">
    <source>
        <dbReference type="SAM" id="MobiDB-lite"/>
    </source>
</evidence>
<reference evidence="2 3" key="1">
    <citation type="journal article" date="2021" name="Sci. Rep.">
        <title>Genome sequencing of the multicellular alga Astrephomene provides insights into convergent evolution of germ-soma differentiation.</title>
        <authorList>
            <person name="Yamashita S."/>
            <person name="Yamamoto K."/>
            <person name="Matsuzaki R."/>
            <person name="Suzuki S."/>
            <person name="Yamaguchi H."/>
            <person name="Hirooka S."/>
            <person name="Minakuchi Y."/>
            <person name="Miyagishima S."/>
            <person name="Kawachi M."/>
            <person name="Toyoda A."/>
            <person name="Nozaki H."/>
        </authorList>
    </citation>
    <scope>NUCLEOTIDE SEQUENCE [LARGE SCALE GENOMIC DNA]</scope>
    <source>
        <strain evidence="2 3">NIES-4017</strain>
    </source>
</reference>
<keyword evidence="3" id="KW-1185">Reference proteome</keyword>
<gene>
    <name evidence="2" type="ORF">Agub_g6083</name>
</gene>
<evidence type="ECO:0000313" key="3">
    <source>
        <dbReference type="Proteomes" id="UP001054857"/>
    </source>
</evidence>
<accession>A0AAD3DQB2</accession>
<feature type="compositionally biased region" description="Basic and acidic residues" evidence="1">
    <location>
        <begin position="1"/>
        <end position="12"/>
    </location>
</feature>
<feature type="non-terminal residue" evidence="2">
    <location>
        <position position="1"/>
    </location>
</feature>
<feature type="region of interest" description="Disordered" evidence="1">
    <location>
        <begin position="122"/>
        <end position="150"/>
    </location>
</feature>
<proteinExistence type="predicted"/>
<dbReference type="EMBL" id="BMAR01000008">
    <property type="protein sequence ID" value="GFR44753.1"/>
    <property type="molecule type" value="Genomic_DNA"/>
</dbReference>
<feature type="compositionally biased region" description="Low complexity" evidence="1">
    <location>
        <begin position="278"/>
        <end position="288"/>
    </location>
</feature>
<dbReference type="AlphaFoldDB" id="A0AAD3DQB2"/>
<sequence length="311" mass="31772">MRKWRAKPDRVAKGGPAWSLGGNKVHDEDALRWKHLVSQQEALALLSQAGPGTPCLPANHVAPAMAPEACSSAVDYTRALQDDARQAVFKHCQLVSRHERLLLEGQERLKYVQTHMTQLKAQLQPGPPAGLPGEPPPHAAAEAGGQATARKGPDVQVIPLRRPTCWASCCGLLDLPGEPLPLPLQPTQPVPPPHAAAAAAAAALPLPLPLPPPAYFQEAAQATLAARRRQMAASQGGVSSPPLGSTGGAARGAHHPGAEGSGGGASQPLPLPLPLPPAATAASSAPAPASAPPPGPGPQQEGPGVRQPAAP</sequence>
<comment type="caution">
    <text evidence="2">The sequence shown here is derived from an EMBL/GenBank/DDBJ whole genome shotgun (WGS) entry which is preliminary data.</text>
</comment>